<dbReference type="SMART" id="SM00493">
    <property type="entry name" value="TOPRIM"/>
    <property type="match status" value="1"/>
</dbReference>
<dbReference type="Pfam" id="PF01807">
    <property type="entry name" value="Zn_ribbon_DnaG"/>
    <property type="match status" value="1"/>
</dbReference>
<comment type="function">
    <text evidence="12">RNA polymerase that catalyzes the synthesis of short RNA molecules used as primers for DNA polymerase during DNA replication.</text>
</comment>
<proteinExistence type="inferred from homology"/>
<keyword evidence="2 12" id="KW-0639">Primosome</keyword>
<dbReference type="RefSeq" id="WP_062036735.1">
    <property type="nucleotide sequence ID" value="NZ_DF968182.1"/>
</dbReference>
<dbReference type="SUPFAM" id="SSF57783">
    <property type="entry name" value="Zinc beta-ribbon"/>
    <property type="match status" value="1"/>
</dbReference>
<feature type="domain" description="Toprim" evidence="13">
    <location>
        <begin position="259"/>
        <end position="340"/>
    </location>
</feature>
<evidence type="ECO:0000256" key="9">
    <source>
        <dbReference type="ARBA" id="ARBA00022842"/>
    </source>
</evidence>
<gene>
    <name evidence="12" type="primary">dnaG</name>
    <name evidence="14" type="ORF">TBC1_1121</name>
</gene>
<dbReference type="GO" id="GO:0000428">
    <property type="term" value="C:DNA-directed RNA polymerase complex"/>
    <property type="evidence" value="ECO:0007669"/>
    <property type="project" value="UniProtKB-KW"/>
</dbReference>
<dbReference type="SUPFAM" id="SSF56731">
    <property type="entry name" value="DNA primase core"/>
    <property type="match status" value="1"/>
</dbReference>
<keyword evidence="15" id="KW-1185">Reference proteome</keyword>
<accession>A0A0S7BTQ0</accession>
<dbReference type="PANTHER" id="PTHR30313:SF2">
    <property type="entry name" value="DNA PRIMASE"/>
    <property type="match status" value="1"/>
</dbReference>
<evidence type="ECO:0000313" key="14">
    <source>
        <dbReference type="EMBL" id="GAP41895.1"/>
    </source>
</evidence>
<dbReference type="InterPro" id="IPR050219">
    <property type="entry name" value="DnaG_primase"/>
</dbReference>
<comment type="subunit">
    <text evidence="12">Monomer. Interacts with DnaB.</text>
</comment>
<keyword evidence="6 12" id="KW-0479">Metal-binding</keyword>
<evidence type="ECO:0000256" key="2">
    <source>
        <dbReference type="ARBA" id="ARBA00022515"/>
    </source>
</evidence>
<protein>
    <recommendedName>
        <fullName evidence="12">DNA primase</fullName>
        <ecNumber evidence="12">2.7.7.101</ecNumber>
    </recommendedName>
</protein>
<dbReference type="Pfam" id="PF10410">
    <property type="entry name" value="DnaB_bind"/>
    <property type="match status" value="1"/>
</dbReference>
<dbReference type="HAMAP" id="MF_00974">
    <property type="entry name" value="DNA_primase_DnaG"/>
    <property type="match status" value="1"/>
</dbReference>
<dbReference type="Pfam" id="PF13155">
    <property type="entry name" value="Toprim_2"/>
    <property type="match status" value="1"/>
</dbReference>
<evidence type="ECO:0000259" key="13">
    <source>
        <dbReference type="PROSITE" id="PS50880"/>
    </source>
</evidence>
<evidence type="ECO:0000256" key="5">
    <source>
        <dbReference type="ARBA" id="ARBA00022705"/>
    </source>
</evidence>
<dbReference type="Gene3D" id="3.90.580.10">
    <property type="entry name" value="Zinc finger, CHC2-type domain"/>
    <property type="match status" value="1"/>
</dbReference>
<dbReference type="InterPro" id="IPR006171">
    <property type="entry name" value="TOPRIM_dom"/>
</dbReference>
<evidence type="ECO:0000256" key="1">
    <source>
        <dbReference type="ARBA" id="ARBA00022478"/>
    </source>
</evidence>
<dbReference type="InterPro" id="IPR002694">
    <property type="entry name" value="Znf_CHC2"/>
</dbReference>
<dbReference type="GO" id="GO:0003677">
    <property type="term" value="F:DNA binding"/>
    <property type="evidence" value="ECO:0007669"/>
    <property type="project" value="UniProtKB-KW"/>
</dbReference>
<evidence type="ECO:0000256" key="6">
    <source>
        <dbReference type="ARBA" id="ARBA00022723"/>
    </source>
</evidence>
<dbReference type="EMBL" id="DF968182">
    <property type="protein sequence ID" value="GAP41895.1"/>
    <property type="molecule type" value="Genomic_DNA"/>
</dbReference>
<dbReference type="PROSITE" id="PS50880">
    <property type="entry name" value="TOPRIM"/>
    <property type="match status" value="1"/>
</dbReference>
<organism evidence="14">
    <name type="scientific">Lentimicrobium saccharophilum</name>
    <dbReference type="NCBI Taxonomy" id="1678841"/>
    <lineage>
        <taxon>Bacteria</taxon>
        <taxon>Pseudomonadati</taxon>
        <taxon>Bacteroidota</taxon>
        <taxon>Bacteroidia</taxon>
        <taxon>Bacteroidales</taxon>
        <taxon>Lentimicrobiaceae</taxon>
        <taxon>Lentimicrobium</taxon>
    </lineage>
</organism>
<keyword evidence="5 12" id="KW-0235">DNA replication</keyword>
<dbReference type="GO" id="GO:1990077">
    <property type="term" value="C:primosome complex"/>
    <property type="evidence" value="ECO:0007669"/>
    <property type="project" value="UniProtKB-KW"/>
</dbReference>
<evidence type="ECO:0000256" key="11">
    <source>
        <dbReference type="ARBA" id="ARBA00023163"/>
    </source>
</evidence>
<evidence type="ECO:0000256" key="12">
    <source>
        <dbReference type="HAMAP-Rule" id="MF_00974"/>
    </source>
</evidence>
<dbReference type="GO" id="GO:0008270">
    <property type="term" value="F:zinc ion binding"/>
    <property type="evidence" value="ECO:0007669"/>
    <property type="project" value="UniProtKB-UniRule"/>
</dbReference>
<dbReference type="STRING" id="1678841.TBC1_1121"/>
<evidence type="ECO:0000256" key="7">
    <source>
        <dbReference type="ARBA" id="ARBA00022771"/>
    </source>
</evidence>
<dbReference type="InterPro" id="IPR030846">
    <property type="entry name" value="DnaG_bac"/>
</dbReference>
<dbReference type="PATRIC" id="fig|1678841.3.peg.20"/>
<keyword evidence="4 12" id="KW-0548">Nucleotidyltransferase</keyword>
<dbReference type="Pfam" id="PF08275">
    <property type="entry name" value="DNAG_N"/>
    <property type="match status" value="1"/>
</dbReference>
<dbReference type="InterPro" id="IPR006295">
    <property type="entry name" value="DNA_primase_DnaG"/>
</dbReference>
<sequence>MIPRDTIQSILDAARIEEVVGDFVQLKRRGVNLLGLCPFHNEKTPSFTVSPAKGIFKCFGCGKAGNAVNFVMEHEKYSYPEALRYLASKYGIEVEEQEPTPEEKQQDTDRDSLFSLNDFARKFYVNTLFETEEGKAIGLSYFLERGFREDIIRKFQLGFSPTAWDTFTKTALQNGYSEKYLVDSGLTISKDGKHYDRFRERVMFPIHNLTGKVIGFGGRILTSDKTKPKYVNSPESEVYNKSKSLYGIWLARNSIVARDNCFLVEGYTDVISLHQSGIENVVASSGTSLTTDQIRLISKFTRNITILYDGDPAGIKASFRGIDMILEQGMNVKVVLFPDGEDPDSYARKHSSSDLEGFISNNSDDFIAFKTRLLLDETQNDPVKKARLIHEIIHTISLIPDPIIRPLFIRECAEIMQIAEQTLMNELNKLLRKKKLKGYEGESQEQIPEPVIIAPPQELAPDITDCSAQELDVIRMLLLYGSKEIKIRLQSDDPELNEYFRTSVAAFICNDIRASQITFDLALYQAVFDAFARGVDTDALPDERFFTMHADPDIVKLAIDLLSQKYELSPGWEEIKIYVPAETDGLDETVPRAVLSLMHRKLSALIQINQKEMKELDTMSEAWADHLSRDIYLKKARNDISRRLGRILNG</sequence>
<keyword evidence="7 12" id="KW-0863">Zinc-finger</keyword>
<keyword evidence="3 12" id="KW-0808">Transferase</keyword>
<dbReference type="InterPro" id="IPR019475">
    <property type="entry name" value="DNA_primase_DnaB-bd"/>
</dbReference>
<evidence type="ECO:0000256" key="3">
    <source>
        <dbReference type="ARBA" id="ARBA00022679"/>
    </source>
</evidence>
<dbReference type="NCBIfam" id="TIGR01391">
    <property type="entry name" value="dnaG"/>
    <property type="match status" value="1"/>
</dbReference>
<dbReference type="Proteomes" id="UP000053091">
    <property type="component" value="Unassembled WGS sequence"/>
</dbReference>
<dbReference type="Gene3D" id="3.40.1360.10">
    <property type="match status" value="1"/>
</dbReference>
<dbReference type="InterPro" id="IPR034151">
    <property type="entry name" value="TOPRIM_DnaG_bac"/>
</dbReference>
<dbReference type="GO" id="GO:0005737">
    <property type="term" value="C:cytoplasm"/>
    <property type="evidence" value="ECO:0007669"/>
    <property type="project" value="TreeGrafter"/>
</dbReference>
<dbReference type="InterPro" id="IPR037068">
    <property type="entry name" value="DNA_primase_core_N_sf"/>
</dbReference>
<dbReference type="InterPro" id="IPR013264">
    <property type="entry name" value="DNAG_N"/>
</dbReference>
<dbReference type="CDD" id="cd03364">
    <property type="entry name" value="TOPRIM_DnaG_primases"/>
    <property type="match status" value="1"/>
</dbReference>
<keyword evidence="9" id="KW-0460">Magnesium</keyword>
<evidence type="ECO:0000256" key="10">
    <source>
        <dbReference type="ARBA" id="ARBA00023125"/>
    </source>
</evidence>
<comment type="domain">
    <text evidence="12">Contains an N-terminal zinc-binding domain, a central core domain that contains the primase activity, and a C-terminal DnaB-binding domain.</text>
</comment>
<dbReference type="OrthoDB" id="9803773at2"/>
<dbReference type="Gene3D" id="3.90.980.10">
    <property type="entry name" value="DNA primase, catalytic core, N-terminal domain"/>
    <property type="match status" value="1"/>
</dbReference>
<feature type="zinc finger region" description="CHC2-type" evidence="12">
    <location>
        <begin position="37"/>
        <end position="61"/>
    </location>
</feature>
<dbReference type="GO" id="GO:0003899">
    <property type="term" value="F:DNA-directed RNA polymerase activity"/>
    <property type="evidence" value="ECO:0007669"/>
    <property type="project" value="UniProtKB-UniRule"/>
</dbReference>
<comment type="similarity">
    <text evidence="12">Belongs to the DnaG primase family.</text>
</comment>
<dbReference type="FunFam" id="3.90.580.10:FF:000001">
    <property type="entry name" value="DNA primase"/>
    <property type="match status" value="1"/>
</dbReference>
<comment type="catalytic activity">
    <reaction evidence="12">
        <text>ssDNA + n NTP = ssDNA/pppN(pN)n-1 hybrid + (n-1) diphosphate.</text>
        <dbReference type="EC" id="2.7.7.101"/>
    </reaction>
</comment>
<dbReference type="SMART" id="SM00400">
    <property type="entry name" value="ZnF_CHCC"/>
    <property type="match status" value="1"/>
</dbReference>
<comment type="cofactor">
    <cofactor evidence="12">
        <name>Zn(2+)</name>
        <dbReference type="ChEBI" id="CHEBI:29105"/>
    </cofactor>
    <text evidence="12">Binds 1 zinc ion per monomer.</text>
</comment>
<dbReference type="PANTHER" id="PTHR30313">
    <property type="entry name" value="DNA PRIMASE"/>
    <property type="match status" value="1"/>
</dbReference>
<dbReference type="InterPro" id="IPR036977">
    <property type="entry name" value="DNA_primase_Znf_CHC2"/>
</dbReference>
<name>A0A0S7BTQ0_9BACT</name>
<keyword evidence="11 12" id="KW-0804">Transcription</keyword>
<evidence type="ECO:0000313" key="15">
    <source>
        <dbReference type="Proteomes" id="UP000053091"/>
    </source>
</evidence>
<keyword evidence="1 12" id="KW-0240">DNA-directed RNA polymerase</keyword>
<dbReference type="EC" id="2.7.7.101" evidence="12"/>
<keyword evidence="10 12" id="KW-0238">DNA-binding</keyword>
<keyword evidence="8 12" id="KW-0862">Zinc</keyword>
<evidence type="ECO:0000256" key="8">
    <source>
        <dbReference type="ARBA" id="ARBA00022833"/>
    </source>
</evidence>
<evidence type="ECO:0000256" key="4">
    <source>
        <dbReference type="ARBA" id="ARBA00022695"/>
    </source>
</evidence>
<reference evidence="14" key="1">
    <citation type="journal article" date="2015" name="Genome Announc.">
        <title>Draft Genome Sequence of Bacteroidales Strain TBC1, a Novel Isolate from a Methanogenic Wastewater Treatment System.</title>
        <authorList>
            <person name="Tourlousse D.M."/>
            <person name="Matsuura N."/>
            <person name="Sun L."/>
            <person name="Toyonaga M."/>
            <person name="Kuroda K."/>
            <person name="Ohashi A."/>
            <person name="Cruz R."/>
            <person name="Yamaguchi T."/>
            <person name="Sekiguchi Y."/>
        </authorList>
    </citation>
    <scope>NUCLEOTIDE SEQUENCE [LARGE SCALE GENOMIC DNA]</scope>
    <source>
        <strain evidence="14">TBC1</strain>
    </source>
</reference>
<dbReference type="GO" id="GO:0006269">
    <property type="term" value="P:DNA replication, synthesis of primer"/>
    <property type="evidence" value="ECO:0007669"/>
    <property type="project" value="UniProtKB-UniRule"/>
</dbReference>
<dbReference type="AlphaFoldDB" id="A0A0S7BTQ0"/>